<keyword evidence="8 12" id="KW-0067">ATP-binding</keyword>
<keyword evidence="5 12" id="KW-0378">Hydrolase</keyword>
<evidence type="ECO:0000256" key="7">
    <source>
        <dbReference type="ARBA" id="ARBA00022833"/>
    </source>
</evidence>
<keyword evidence="10 12" id="KW-0413">Isomerase</keyword>
<dbReference type="Proteomes" id="UP000051999">
    <property type="component" value="Unassembled WGS sequence"/>
</dbReference>
<evidence type="ECO:0000259" key="13">
    <source>
        <dbReference type="PROSITE" id="PS51192"/>
    </source>
</evidence>
<dbReference type="GO" id="GO:0008270">
    <property type="term" value="F:zinc ion binding"/>
    <property type="evidence" value="ECO:0007669"/>
    <property type="project" value="UniProtKB-UniRule"/>
</dbReference>
<dbReference type="InterPro" id="IPR005259">
    <property type="entry name" value="PriA"/>
</dbReference>
<dbReference type="GO" id="GO:0006302">
    <property type="term" value="P:double-strand break repair"/>
    <property type="evidence" value="ECO:0007669"/>
    <property type="project" value="InterPro"/>
</dbReference>
<keyword evidence="6 12" id="KW-0347">Helicase</keyword>
<keyword evidence="2 12" id="KW-0235">DNA replication</keyword>
<dbReference type="PROSITE" id="PS51194">
    <property type="entry name" value="HELICASE_CTER"/>
    <property type="match status" value="1"/>
</dbReference>
<protein>
    <recommendedName>
        <fullName evidence="12">Replication restart protein PriA</fullName>
    </recommendedName>
    <alternativeName>
        <fullName evidence="12">ATP-dependent DNA helicase PriA</fullName>
        <ecNumber evidence="12">5.6.2.4</ecNumber>
    </alternativeName>
    <alternativeName>
        <fullName evidence="12">DNA 3'-5' helicase PriA</fullName>
    </alternativeName>
</protein>
<comment type="caution">
    <text evidence="15">The sequence shown here is derived from an EMBL/GenBank/DDBJ whole genome shotgun (WGS) entry which is preliminary data.</text>
</comment>
<proteinExistence type="inferred from homology"/>
<evidence type="ECO:0000256" key="3">
    <source>
        <dbReference type="ARBA" id="ARBA00022723"/>
    </source>
</evidence>
<keyword evidence="9 12" id="KW-0238">DNA-binding</keyword>
<comment type="catalytic activity">
    <reaction evidence="11 12">
        <text>ATP + H2O = ADP + phosphate + H(+)</text>
        <dbReference type="Rhea" id="RHEA:13065"/>
        <dbReference type="ChEBI" id="CHEBI:15377"/>
        <dbReference type="ChEBI" id="CHEBI:15378"/>
        <dbReference type="ChEBI" id="CHEBI:30616"/>
        <dbReference type="ChEBI" id="CHEBI:43474"/>
        <dbReference type="ChEBI" id="CHEBI:456216"/>
        <dbReference type="EC" id="5.6.2.4"/>
    </reaction>
</comment>
<evidence type="ECO:0000256" key="11">
    <source>
        <dbReference type="ARBA" id="ARBA00048988"/>
    </source>
</evidence>
<dbReference type="PROSITE" id="PS51192">
    <property type="entry name" value="HELICASE_ATP_BIND_1"/>
    <property type="match status" value="1"/>
</dbReference>
<name>A0A0R1RM35_9LACO</name>
<feature type="binding site" evidence="12">
    <location>
        <position position="533"/>
    </location>
    <ligand>
        <name>Zn(2+)</name>
        <dbReference type="ChEBI" id="CHEBI:29105"/>
        <label>2</label>
    </ligand>
</feature>
<feature type="binding site" evidence="12">
    <location>
        <position position="530"/>
    </location>
    <ligand>
        <name>Zn(2+)</name>
        <dbReference type="ChEBI" id="CHEBI:29105"/>
        <label>2</label>
    </ligand>
</feature>
<dbReference type="Pfam" id="PF17764">
    <property type="entry name" value="PriA_3primeBD"/>
    <property type="match status" value="1"/>
</dbReference>
<comment type="similarity">
    <text evidence="12">Belongs to the helicase family. PriA subfamily.</text>
</comment>
<feature type="domain" description="Helicase ATP-binding" evidence="13">
    <location>
        <begin position="293"/>
        <end position="459"/>
    </location>
</feature>
<comment type="catalytic activity">
    <reaction evidence="12">
        <text>Couples ATP hydrolysis with the unwinding of duplex DNA by translocating in the 3'-5' direction.</text>
        <dbReference type="EC" id="5.6.2.4"/>
    </reaction>
</comment>
<dbReference type="InterPro" id="IPR041236">
    <property type="entry name" value="PriA_C"/>
</dbReference>
<dbReference type="InterPro" id="IPR042115">
    <property type="entry name" value="PriA_3primeBD_sf"/>
</dbReference>
<evidence type="ECO:0000256" key="4">
    <source>
        <dbReference type="ARBA" id="ARBA00022741"/>
    </source>
</evidence>
<evidence type="ECO:0000256" key="1">
    <source>
        <dbReference type="ARBA" id="ARBA00022515"/>
    </source>
</evidence>
<comment type="subunit">
    <text evidence="12">Component of the replication restart primosome.</text>
</comment>
<comment type="function">
    <text evidence="12">Initiates the restart of stalled replication forks, which reloads the replicative helicase on sites other than the origin of replication. Recognizes and binds to abandoned replication forks and remodels them to uncover a helicase loading site. Promotes assembly of the primosome at these replication forks.</text>
</comment>
<dbReference type="Pfam" id="PF18074">
    <property type="entry name" value="PriA_C"/>
    <property type="match status" value="1"/>
</dbReference>
<organism evidence="15 16">
    <name type="scientific">Furfurilactobacillus rossiae DSM 15814</name>
    <dbReference type="NCBI Taxonomy" id="1114972"/>
    <lineage>
        <taxon>Bacteria</taxon>
        <taxon>Bacillati</taxon>
        <taxon>Bacillota</taxon>
        <taxon>Bacilli</taxon>
        <taxon>Lactobacillales</taxon>
        <taxon>Lactobacillaceae</taxon>
        <taxon>Furfurilactobacillus</taxon>
    </lineage>
</organism>
<evidence type="ECO:0000313" key="15">
    <source>
        <dbReference type="EMBL" id="KRL57321.1"/>
    </source>
</evidence>
<dbReference type="FunFam" id="3.40.50.300:FF:000489">
    <property type="entry name" value="Primosome assembly protein PriA"/>
    <property type="match status" value="1"/>
</dbReference>
<sequence length="815" mass="91689">MIRKERVMAKIAQVIVDVPTMQTNRPYSYLIPDSLTDAVQPGMRVAVPFGQGHREVGGMVVGVSDADTLDETFSGKLKPLGALLDLAPVLNEELLSLSDWMAQHTFAFRISTIQTMLPAALKTKSHKFLVADAPIDDPQLASLFDDQQRLDFTAASLTDEQTDALAKLQQRQIIHAEYQVADRAHVKTVTWVKSALSPTEIETARKDVRPNAIKQLRVLTRLMDLQEARPLQDVLTDERLTRADFTAATKKGWAELSEREVYRDPYANHRIAKTAPLDLQPDQRSAVNAITEAIDAHDPKTFLLQGVTGSGKTEVYLQSIAAALAQHKTALMLVPEIALTPQMVNRVKGRFGHQVAVLHSGLSAGEKYDEWRRIERHEAAVVVGARSAAFAPLTNIGLIVMDEEHETSYKQEDNPRYHARDVLLWRAQRHHAPVVLGSATPSLESRARAERHVYTRLALPHRINQQPLPPVKIIDMREQLKAHTESNFSTPLIEALKVRLERHEQSVLMLNRRGFSSFVMCRDCGFVLKCPNCDISLVLHMDSHTMKCHYCGHEEPIPRICPNCHSKRISYYGSGTEKVAAELNSLLPDARIIRMDVDTTRRKGMHEKLLNSFGQHKADILLGTQMIAKGLDYPDVTLVGVLNADTALGLPDFRSSERTFQLLTQVSGRAGRADKPGEVLIQTFNPDHYAIQLAKTQDYERFFRVEMGIRHMGNYPPYFFTALITASDKDEGVAAKKMFELSDQLKQTLSPDTIILGPTPRPIARIKNRYYYQIVLKYKREPKLQSVLDGILDDAQREQRNGLQVAIDMEPQNFI</sequence>
<dbReference type="eggNOG" id="COG1198">
    <property type="taxonomic scope" value="Bacteria"/>
</dbReference>
<dbReference type="GO" id="GO:1990077">
    <property type="term" value="C:primosome complex"/>
    <property type="evidence" value="ECO:0007669"/>
    <property type="project" value="UniProtKB-UniRule"/>
</dbReference>
<dbReference type="Pfam" id="PF00271">
    <property type="entry name" value="Helicase_C"/>
    <property type="match status" value="1"/>
</dbReference>
<dbReference type="HAMAP" id="MF_00983">
    <property type="entry name" value="PriA"/>
    <property type="match status" value="1"/>
</dbReference>
<dbReference type="InterPro" id="IPR040498">
    <property type="entry name" value="PriA_CRR"/>
</dbReference>
<keyword evidence="4 12" id="KW-0547">Nucleotide-binding</keyword>
<dbReference type="NCBIfam" id="NF004066">
    <property type="entry name" value="PRK05580.1-3"/>
    <property type="match status" value="1"/>
</dbReference>
<dbReference type="GO" id="GO:0005524">
    <property type="term" value="F:ATP binding"/>
    <property type="evidence" value="ECO:0007669"/>
    <property type="project" value="UniProtKB-UniRule"/>
</dbReference>
<evidence type="ECO:0000313" key="16">
    <source>
        <dbReference type="Proteomes" id="UP000051999"/>
    </source>
</evidence>
<dbReference type="EMBL" id="AZFF01000001">
    <property type="protein sequence ID" value="KRL57321.1"/>
    <property type="molecule type" value="Genomic_DNA"/>
</dbReference>
<dbReference type="CDD" id="cd17929">
    <property type="entry name" value="DEXHc_priA"/>
    <property type="match status" value="1"/>
</dbReference>
<keyword evidence="7 12" id="KW-0862">Zinc</keyword>
<feature type="domain" description="Helicase C-terminal" evidence="14">
    <location>
        <begin position="556"/>
        <end position="713"/>
    </location>
</feature>
<evidence type="ECO:0000256" key="2">
    <source>
        <dbReference type="ARBA" id="ARBA00022705"/>
    </source>
</evidence>
<keyword evidence="16" id="KW-1185">Reference proteome</keyword>
<dbReference type="PATRIC" id="fig|1114972.6.peg.334"/>
<dbReference type="InterPro" id="IPR014001">
    <property type="entry name" value="Helicase_ATP-bd"/>
</dbReference>
<dbReference type="SUPFAM" id="SSF52540">
    <property type="entry name" value="P-loop containing nucleoside triphosphate hydrolases"/>
    <property type="match status" value="2"/>
</dbReference>
<evidence type="ECO:0000259" key="14">
    <source>
        <dbReference type="PROSITE" id="PS51194"/>
    </source>
</evidence>
<feature type="binding site" evidence="12">
    <location>
        <position position="561"/>
    </location>
    <ligand>
        <name>Zn(2+)</name>
        <dbReference type="ChEBI" id="CHEBI:29105"/>
        <label>1</label>
    </ligand>
</feature>
<dbReference type="GO" id="GO:0003677">
    <property type="term" value="F:DNA binding"/>
    <property type="evidence" value="ECO:0007669"/>
    <property type="project" value="UniProtKB-UniRule"/>
</dbReference>
<evidence type="ECO:0000256" key="9">
    <source>
        <dbReference type="ARBA" id="ARBA00023125"/>
    </source>
</evidence>
<dbReference type="Pfam" id="PF18319">
    <property type="entry name" value="Zn_ribbon_PriA"/>
    <property type="match status" value="1"/>
</dbReference>
<dbReference type="Gene3D" id="3.40.1440.60">
    <property type="entry name" value="PriA, 3(prime) DNA-binding domain"/>
    <property type="match status" value="1"/>
</dbReference>
<dbReference type="PANTHER" id="PTHR30580:SF0">
    <property type="entry name" value="PRIMOSOMAL PROTEIN N"/>
    <property type="match status" value="1"/>
</dbReference>
<dbReference type="FunFam" id="3.40.1440.60:FF:000001">
    <property type="entry name" value="Primosomal protein N"/>
    <property type="match status" value="1"/>
</dbReference>
<evidence type="ECO:0000256" key="10">
    <source>
        <dbReference type="ARBA" id="ARBA00023235"/>
    </source>
</evidence>
<feature type="binding site" evidence="12">
    <location>
        <position position="564"/>
    </location>
    <ligand>
        <name>Zn(2+)</name>
        <dbReference type="ChEBI" id="CHEBI:29105"/>
        <label>1</label>
    </ligand>
</feature>
<evidence type="ECO:0000256" key="6">
    <source>
        <dbReference type="ARBA" id="ARBA00022806"/>
    </source>
</evidence>
<dbReference type="Gene3D" id="3.40.50.300">
    <property type="entry name" value="P-loop containing nucleotide triphosphate hydrolases"/>
    <property type="match status" value="2"/>
</dbReference>
<evidence type="ECO:0000256" key="8">
    <source>
        <dbReference type="ARBA" id="ARBA00022840"/>
    </source>
</evidence>
<comment type="cofactor">
    <cofactor evidence="12">
        <name>Zn(2+)</name>
        <dbReference type="ChEBI" id="CHEBI:29105"/>
    </cofactor>
    <text evidence="12">Binds 2 zinc ions per subunit.</text>
</comment>
<dbReference type="InterPro" id="IPR027417">
    <property type="entry name" value="P-loop_NTPase"/>
</dbReference>
<dbReference type="AlphaFoldDB" id="A0A0R1RM35"/>
<dbReference type="Pfam" id="PF00270">
    <property type="entry name" value="DEAD"/>
    <property type="match status" value="1"/>
</dbReference>
<dbReference type="GO" id="GO:0043138">
    <property type="term" value="F:3'-5' DNA helicase activity"/>
    <property type="evidence" value="ECO:0007669"/>
    <property type="project" value="UniProtKB-EC"/>
</dbReference>
<keyword evidence="1 12" id="KW-0639">Primosome</keyword>
<feature type="binding site" evidence="12">
    <location>
        <position position="524"/>
    </location>
    <ligand>
        <name>Zn(2+)</name>
        <dbReference type="ChEBI" id="CHEBI:29105"/>
        <label>1</label>
    </ligand>
</feature>
<dbReference type="EC" id="5.6.2.4" evidence="12"/>
<evidence type="ECO:0000256" key="5">
    <source>
        <dbReference type="ARBA" id="ARBA00022801"/>
    </source>
</evidence>
<keyword evidence="3 12" id="KW-0479">Metal-binding</keyword>
<gene>
    <name evidence="12" type="primary">priA</name>
    <name evidence="15" type="ORF">FD35_GL000334</name>
</gene>
<dbReference type="GO" id="GO:0006270">
    <property type="term" value="P:DNA replication initiation"/>
    <property type="evidence" value="ECO:0007669"/>
    <property type="project" value="TreeGrafter"/>
</dbReference>
<dbReference type="NCBIfam" id="TIGR00595">
    <property type="entry name" value="priA"/>
    <property type="match status" value="1"/>
</dbReference>
<evidence type="ECO:0000256" key="12">
    <source>
        <dbReference type="HAMAP-Rule" id="MF_00983"/>
    </source>
</evidence>
<dbReference type="GO" id="GO:0006269">
    <property type="term" value="P:DNA replication, synthesis of primer"/>
    <property type="evidence" value="ECO:0007669"/>
    <property type="project" value="UniProtKB-KW"/>
</dbReference>
<dbReference type="InterPro" id="IPR011545">
    <property type="entry name" value="DEAD/DEAH_box_helicase_dom"/>
</dbReference>
<feature type="binding site" evidence="12">
    <location>
        <position position="551"/>
    </location>
    <ligand>
        <name>Zn(2+)</name>
        <dbReference type="ChEBI" id="CHEBI:29105"/>
        <label>2</label>
    </ligand>
</feature>
<feature type="binding site" evidence="12">
    <location>
        <position position="521"/>
    </location>
    <ligand>
        <name>Zn(2+)</name>
        <dbReference type="ChEBI" id="CHEBI:29105"/>
        <label>1</label>
    </ligand>
</feature>
<accession>A0A0R1RM35</accession>
<dbReference type="InterPro" id="IPR001650">
    <property type="entry name" value="Helicase_C-like"/>
</dbReference>
<dbReference type="SMART" id="SM00487">
    <property type="entry name" value="DEXDc"/>
    <property type="match status" value="1"/>
</dbReference>
<dbReference type="CDD" id="cd18804">
    <property type="entry name" value="SF2_C_priA"/>
    <property type="match status" value="1"/>
</dbReference>
<reference evidence="15 16" key="1">
    <citation type="journal article" date="2015" name="Genome Announc.">
        <title>Expanding the biotechnology potential of lactobacilli through comparative genomics of 213 strains and associated genera.</title>
        <authorList>
            <person name="Sun Z."/>
            <person name="Harris H.M."/>
            <person name="McCann A."/>
            <person name="Guo C."/>
            <person name="Argimon S."/>
            <person name="Zhang W."/>
            <person name="Yang X."/>
            <person name="Jeffery I.B."/>
            <person name="Cooney J.C."/>
            <person name="Kagawa T.F."/>
            <person name="Liu W."/>
            <person name="Song Y."/>
            <person name="Salvetti E."/>
            <person name="Wrobel A."/>
            <person name="Rasinkangas P."/>
            <person name="Parkhill J."/>
            <person name="Rea M.C."/>
            <person name="O'Sullivan O."/>
            <person name="Ritari J."/>
            <person name="Douillard F.P."/>
            <person name="Paul Ross R."/>
            <person name="Yang R."/>
            <person name="Briner A.E."/>
            <person name="Felis G.E."/>
            <person name="de Vos W.M."/>
            <person name="Barrangou R."/>
            <person name="Klaenhammer T.R."/>
            <person name="Caufield P.W."/>
            <person name="Cui Y."/>
            <person name="Zhang H."/>
            <person name="O'Toole P.W."/>
        </authorList>
    </citation>
    <scope>NUCLEOTIDE SEQUENCE [LARGE SCALE GENOMIC DNA]</scope>
    <source>
        <strain evidence="15 16">DSM 15814</strain>
    </source>
</reference>
<dbReference type="GO" id="GO:0006310">
    <property type="term" value="P:DNA recombination"/>
    <property type="evidence" value="ECO:0007669"/>
    <property type="project" value="InterPro"/>
</dbReference>
<dbReference type="GO" id="GO:0016887">
    <property type="term" value="F:ATP hydrolysis activity"/>
    <property type="evidence" value="ECO:0007669"/>
    <property type="project" value="RHEA"/>
</dbReference>
<dbReference type="SMART" id="SM00490">
    <property type="entry name" value="HELICc"/>
    <property type="match status" value="1"/>
</dbReference>
<dbReference type="STRING" id="1114972.FD35_GL000334"/>
<dbReference type="InterPro" id="IPR041222">
    <property type="entry name" value="PriA_3primeBD"/>
</dbReference>
<feature type="binding site" evidence="12">
    <location>
        <position position="548"/>
    </location>
    <ligand>
        <name>Zn(2+)</name>
        <dbReference type="ChEBI" id="CHEBI:29105"/>
        <label>2</label>
    </ligand>
</feature>
<dbReference type="PANTHER" id="PTHR30580">
    <property type="entry name" value="PRIMOSOMAL PROTEIN N"/>
    <property type="match status" value="1"/>
</dbReference>